<dbReference type="EMBL" id="BK032740">
    <property type="protein sequence ID" value="DAF57833.1"/>
    <property type="molecule type" value="Genomic_DNA"/>
</dbReference>
<feature type="coiled-coil region" evidence="1">
    <location>
        <begin position="577"/>
        <end position="649"/>
    </location>
</feature>
<evidence type="ECO:0000256" key="1">
    <source>
        <dbReference type="SAM" id="Coils"/>
    </source>
</evidence>
<evidence type="ECO:0000313" key="3">
    <source>
        <dbReference type="EMBL" id="DAF57833.1"/>
    </source>
</evidence>
<feature type="region of interest" description="Disordered" evidence="2">
    <location>
        <begin position="1"/>
        <end position="23"/>
    </location>
</feature>
<keyword evidence="1" id="KW-0175">Coiled coil</keyword>
<evidence type="ECO:0000256" key="2">
    <source>
        <dbReference type="SAM" id="MobiDB-lite"/>
    </source>
</evidence>
<organism evidence="3">
    <name type="scientific">Siphoviridae sp. ctg8V11</name>
    <dbReference type="NCBI Taxonomy" id="2827910"/>
    <lineage>
        <taxon>Viruses</taxon>
        <taxon>Duplodnaviria</taxon>
        <taxon>Heunggongvirae</taxon>
        <taxon>Uroviricota</taxon>
        <taxon>Caudoviricetes</taxon>
    </lineage>
</organism>
<accession>A0A8S5T3K6</accession>
<protein>
    <submittedName>
        <fullName evidence="3">Tail tape measure protein</fullName>
    </submittedName>
</protein>
<sequence>MAKAAKTAKDTGNAVSTSSSAMESAMIKVPVAADKVAKGMENLGKSTTKASDGIDGVKKTTEETKKPLGEIPPLTQKVKSAFEKLSESVTKQASDLDELKAKYASLYLEQGEESAEAQEVARQITELSTSLGENKAKISEAVDAANKFDTTMHDTSEAVDDVAEAVEDAGDKTNLFADILKANLASGAIIAGVKKLAGVVADVGKAAYTSYARYEQLAGGAQLMFGDAYDFVAEKARSAYKTVQMSQNDYLQQVNGFATGLKTALGGNVQAAAELADKVITAEADVVAATGNTQEAVQNAFNGIMKSNFTMLDNLQLGITPTKEGFQQLIDKVNEWNAENGEATSYTIDNLADCQAALVDYIEMQGLAGYAANEAAGTIEGSTASMKAAWQNLATGMADSSADMEGLTKDFVDSVFTAGRNIIPRVQQIVTGVGTATAEAISYLRETNSAIDLLVTAFEFAATAATVAGTAIGANMAGKAIANIATIFTANASALAFFTAESGKAAVAEATLNGVFSVSEIAVGVLTGKISLATAAQYAWNTAINANPIGLIAAAVAALAIGIGKATKAHKDFVKELAGEPQTVEEARAKVEELEQQYEEASKARLEAFSSDAGFSGDTVEMERLAEAIKQAKQNLADLEAQEQAAAEEAAKPANVIKAASEEYAAAAQSILEDYQNTYTTIYNGLHDVGSAFTSQIEVVKMSWDDFMGNLKGNTEVLQQIDEDFAFVSEKADLAGISVDGLSQYLASMSTGEQAGFLAGLRDELEDMSGGTEGLSKKLAELMDNVSAYEAAGTETSDGLALAVENVKSRMQEAADSYVEKVGDLDQEAAATEAATNTMSGLVAGIDSSTPGVLAKLDSLASQMKSRLTNSFANYTLTIKANIKGSNVPGAKSGLDYVPYDDYLVRLHKGEKVLTAEEARAYRAGESAGASGGADYDGAGFSGGSRGVTIIQNIQSVAQTPVELAAATEAYFTQARWTI</sequence>
<dbReference type="Gene3D" id="1.10.287.950">
    <property type="entry name" value="Methyl-accepting chemotaxis protein"/>
    <property type="match status" value="1"/>
</dbReference>
<feature type="compositionally biased region" description="Polar residues" evidence="2">
    <location>
        <begin position="13"/>
        <end position="22"/>
    </location>
</feature>
<proteinExistence type="predicted"/>
<reference evidence="3" key="1">
    <citation type="journal article" date="2021" name="Proc. Natl. Acad. Sci. U.S.A.">
        <title>A Catalog of Tens of Thousands of Viruses from Human Metagenomes Reveals Hidden Associations with Chronic Diseases.</title>
        <authorList>
            <person name="Tisza M.J."/>
            <person name="Buck C.B."/>
        </authorList>
    </citation>
    <scope>NUCLEOTIDE SEQUENCE</scope>
    <source>
        <strain evidence="3">Ctg8V11</strain>
    </source>
</reference>
<name>A0A8S5T3K6_9CAUD</name>